<dbReference type="STRING" id="1302689.RG47T_0461"/>
<evidence type="ECO:0008006" key="4">
    <source>
        <dbReference type="Google" id="ProtNLM"/>
    </source>
</evidence>
<dbReference type="RefSeq" id="WP_074487822.1">
    <property type="nucleotide sequence ID" value="NZ_FPAM01000001.1"/>
</dbReference>
<keyword evidence="1" id="KW-0732">Signal</keyword>
<gene>
    <name evidence="2" type="ORF">RG47T_0461</name>
</gene>
<dbReference type="AlphaFoldDB" id="A0A1Q5ZTF3"/>
<evidence type="ECO:0000313" key="2">
    <source>
        <dbReference type="EMBL" id="OKS85023.1"/>
    </source>
</evidence>
<accession>A0A1Q5ZTF3</accession>
<feature type="chain" id="PRO_5010163198" description="DUF4397 domain-containing protein" evidence="1">
    <location>
        <begin position="25"/>
        <end position="247"/>
    </location>
</feature>
<dbReference type="PROSITE" id="PS51257">
    <property type="entry name" value="PROKAR_LIPOPROTEIN"/>
    <property type="match status" value="1"/>
</dbReference>
<organism evidence="2 3">
    <name type="scientific">Mucilaginibacter polytrichastri</name>
    <dbReference type="NCBI Taxonomy" id="1302689"/>
    <lineage>
        <taxon>Bacteria</taxon>
        <taxon>Pseudomonadati</taxon>
        <taxon>Bacteroidota</taxon>
        <taxon>Sphingobacteriia</taxon>
        <taxon>Sphingobacteriales</taxon>
        <taxon>Sphingobacteriaceae</taxon>
        <taxon>Mucilaginibacter</taxon>
    </lineage>
</organism>
<dbReference type="OrthoDB" id="9792011at2"/>
<keyword evidence="3" id="KW-1185">Reference proteome</keyword>
<reference evidence="2 3" key="1">
    <citation type="submission" date="2016-11" db="EMBL/GenBank/DDBJ databases">
        <title>Whole Genome Sequencing of Mucilaginibacter polytrichastri RG4-7(T) isolated from the moss sample.</title>
        <authorList>
            <person name="Li Y."/>
        </authorList>
    </citation>
    <scope>NUCLEOTIDE SEQUENCE [LARGE SCALE GENOMIC DNA]</scope>
    <source>
        <strain evidence="2 3">RG4-7</strain>
    </source>
</reference>
<feature type="signal peptide" evidence="1">
    <location>
        <begin position="1"/>
        <end position="24"/>
    </location>
</feature>
<sequence length="247" mass="26306">MKFRPIIILFIAIAGLYACNKASDDPVDTTATTLLNVINTTSDTLNYYLNGTRQNSQSSIYTGGATGYLSAQSGLQNYQFRKNGQNTVLFSLPLTLDTIHTAYVVRDTTKNATTGATTINTTTIKGYSLYVNGESTDKTFLKLDTVKVNSDSATVRFVHTANGVAALDMHVGDASFTNQSYGNTSKFKTQLAGANKVITVNLTGSSVINITQKLTLLGGTAYTFYVKGVPGGVGKSALTVGVFINSQ</sequence>
<proteinExistence type="predicted"/>
<dbReference type="EMBL" id="MPPL01000001">
    <property type="protein sequence ID" value="OKS85023.1"/>
    <property type="molecule type" value="Genomic_DNA"/>
</dbReference>
<evidence type="ECO:0000256" key="1">
    <source>
        <dbReference type="SAM" id="SignalP"/>
    </source>
</evidence>
<protein>
    <recommendedName>
        <fullName evidence="4">DUF4397 domain-containing protein</fullName>
    </recommendedName>
</protein>
<comment type="caution">
    <text evidence="2">The sequence shown here is derived from an EMBL/GenBank/DDBJ whole genome shotgun (WGS) entry which is preliminary data.</text>
</comment>
<dbReference type="Proteomes" id="UP000186720">
    <property type="component" value="Unassembled WGS sequence"/>
</dbReference>
<name>A0A1Q5ZTF3_9SPHI</name>
<evidence type="ECO:0000313" key="3">
    <source>
        <dbReference type="Proteomes" id="UP000186720"/>
    </source>
</evidence>